<dbReference type="KEGG" id="tpal:117639305"/>
<dbReference type="CDD" id="cd15887">
    <property type="entry name" value="SNARE_SNAP29N"/>
    <property type="match status" value="1"/>
</dbReference>
<keyword evidence="3" id="KW-0653">Protein transport</keyword>
<dbReference type="GO" id="GO:0015031">
    <property type="term" value="P:protein transport"/>
    <property type="evidence" value="ECO:0007669"/>
    <property type="project" value="UniProtKB-KW"/>
</dbReference>
<dbReference type="OrthoDB" id="18679at2759"/>
<keyword evidence="4 5" id="KW-0175">Coiled coil</keyword>
<dbReference type="RefSeq" id="XP_034230735.1">
    <property type="nucleotide sequence ID" value="XM_034374844.1"/>
</dbReference>
<dbReference type="GO" id="GO:0005484">
    <property type="term" value="F:SNAP receptor activity"/>
    <property type="evidence" value="ECO:0007669"/>
    <property type="project" value="TreeGrafter"/>
</dbReference>
<dbReference type="GO" id="GO:0005886">
    <property type="term" value="C:plasma membrane"/>
    <property type="evidence" value="ECO:0007669"/>
    <property type="project" value="TreeGrafter"/>
</dbReference>
<dbReference type="CDD" id="cd15856">
    <property type="entry name" value="SNARE_SNAP29C"/>
    <property type="match status" value="1"/>
</dbReference>
<feature type="compositionally biased region" description="Polar residues" evidence="6">
    <location>
        <begin position="176"/>
        <end position="187"/>
    </location>
</feature>
<dbReference type="Proteomes" id="UP000515158">
    <property type="component" value="Unplaced"/>
</dbReference>
<dbReference type="CTD" id="9342"/>
<organism evidence="9">
    <name type="scientific">Thrips palmi</name>
    <name type="common">Melon thrips</name>
    <dbReference type="NCBI Taxonomy" id="161013"/>
    <lineage>
        <taxon>Eukaryota</taxon>
        <taxon>Metazoa</taxon>
        <taxon>Ecdysozoa</taxon>
        <taxon>Arthropoda</taxon>
        <taxon>Hexapoda</taxon>
        <taxon>Insecta</taxon>
        <taxon>Pterygota</taxon>
        <taxon>Neoptera</taxon>
        <taxon>Paraneoptera</taxon>
        <taxon>Thysanoptera</taxon>
        <taxon>Terebrantia</taxon>
        <taxon>Thripoidea</taxon>
        <taxon>Thripidae</taxon>
        <taxon>Thrips</taxon>
    </lineage>
</organism>
<reference evidence="9" key="1">
    <citation type="submission" date="2025-08" db="UniProtKB">
        <authorList>
            <consortium name="RefSeq"/>
        </authorList>
    </citation>
    <scope>IDENTIFICATION</scope>
    <source>
        <tissue evidence="9">Total insect</tissue>
    </source>
</reference>
<evidence type="ECO:0000256" key="2">
    <source>
        <dbReference type="ARBA" id="ARBA00022448"/>
    </source>
</evidence>
<dbReference type="InterPro" id="IPR000727">
    <property type="entry name" value="T_SNARE_dom"/>
</dbReference>
<dbReference type="SMART" id="SM00397">
    <property type="entry name" value="t_SNARE"/>
    <property type="match status" value="2"/>
</dbReference>
<evidence type="ECO:0000313" key="9">
    <source>
        <dbReference type="RefSeq" id="XP_034230735.1"/>
    </source>
</evidence>
<dbReference type="Pfam" id="PF12352">
    <property type="entry name" value="V-SNARE_C"/>
    <property type="match status" value="1"/>
</dbReference>
<evidence type="ECO:0000256" key="5">
    <source>
        <dbReference type="SAM" id="Coils"/>
    </source>
</evidence>
<evidence type="ECO:0000256" key="1">
    <source>
        <dbReference type="ARBA" id="ARBA00009480"/>
    </source>
</evidence>
<feature type="domain" description="T-SNARE coiled-coil homology" evidence="7">
    <location>
        <begin position="38"/>
        <end position="100"/>
    </location>
</feature>
<dbReference type="SUPFAM" id="SSF58038">
    <property type="entry name" value="SNARE fusion complex"/>
    <property type="match status" value="2"/>
</dbReference>
<name>A0A6P8Y334_THRPL</name>
<dbReference type="FunFam" id="1.20.5.110:FF:000041">
    <property type="entry name" value="Synaptosomal-associated protein 29"/>
    <property type="match status" value="1"/>
</dbReference>
<dbReference type="GO" id="GO:0019905">
    <property type="term" value="F:syntaxin binding"/>
    <property type="evidence" value="ECO:0007669"/>
    <property type="project" value="TreeGrafter"/>
</dbReference>
<feature type="compositionally biased region" description="Low complexity" evidence="6">
    <location>
        <begin position="120"/>
        <end position="141"/>
    </location>
</feature>
<dbReference type="PANTHER" id="PTHR19305">
    <property type="entry name" value="SYNAPTOSOMAL ASSOCIATED PROTEIN"/>
    <property type="match status" value="1"/>
</dbReference>
<dbReference type="GO" id="GO:0098793">
    <property type="term" value="C:presynapse"/>
    <property type="evidence" value="ECO:0007669"/>
    <property type="project" value="GOC"/>
</dbReference>
<dbReference type="GeneID" id="117639305"/>
<keyword evidence="2" id="KW-0813">Transport</keyword>
<dbReference type="GO" id="GO:0031201">
    <property type="term" value="C:SNARE complex"/>
    <property type="evidence" value="ECO:0007669"/>
    <property type="project" value="TreeGrafter"/>
</dbReference>
<evidence type="ECO:0000259" key="7">
    <source>
        <dbReference type="PROSITE" id="PS50192"/>
    </source>
</evidence>
<dbReference type="PANTHER" id="PTHR19305:SF9">
    <property type="entry name" value="SYNAPTOSOMAL-ASSOCIATED PROTEIN 29"/>
    <property type="match status" value="1"/>
</dbReference>
<evidence type="ECO:0000256" key="6">
    <source>
        <dbReference type="SAM" id="MobiDB-lite"/>
    </source>
</evidence>
<feature type="domain" description="T-SNARE coiled-coil homology" evidence="7">
    <location>
        <begin position="196"/>
        <end position="251"/>
    </location>
</feature>
<feature type="region of interest" description="Disordered" evidence="6">
    <location>
        <begin position="114"/>
        <end position="187"/>
    </location>
</feature>
<evidence type="ECO:0000256" key="3">
    <source>
        <dbReference type="ARBA" id="ARBA00022927"/>
    </source>
</evidence>
<dbReference type="FunCoup" id="A0A6P8Y334">
    <property type="interactions" value="863"/>
</dbReference>
<gene>
    <name evidence="9" type="primary">LOC117639305</name>
</gene>
<evidence type="ECO:0000313" key="8">
    <source>
        <dbReference type="Proteomes" id="UP000515158"/>
    </source>
</evidence>
<protein>
    <submittedName>
        <fullName evidence="9">Synaptosomal-associated protein 29</fullName>
    </submittedName>
</protein>
<comment type="similarity">
    <text evidence="1">Belongs to the SNAP-25 family.</text>
</comment>
<dbReference type="GO" id="GO:0016082">
    <property type="term" value="P:synaptic vesicle priming"/>
    <property type="evidence" value="ECO:0007669"/>
    <property type="project" value="TreeGrafter"/>
</dbReference>
<proteinExistence type="inferred from homology"/>
<dbReference type="InParanoid" id="A0A6P8Y334"/>
<feature type="coiled-coil region" evidence="5">
    <location>
        <begin position="66"/>
        <end position="96"/>
    </location>
</feature>
<keyword evidence="8" id="KW-1185">Reference proteome</keyword>
<dbReference type="AlphaFoldDB" id="A0A6P8Y334"/>
<dbReference type="GO" id="GO:0031629">
    <property type="term" value="P:synaptic vesicle fusion to presynaptic active zone membrane"/>
    <property type="evidence" value="ECO:0007669"/>
    <property type="project" value="TreeGrafter"/>
</dbReference>
<accession>A0A6P8Y334</accession>
<dbReference type="PROSITE" id="PS50192">
    <property type="entry name" value="T_SNARE"/>
    <property type="match status" value="2"/>
</dbReference>
<dbReference type="Gene3D" id="1.20.5.110">
    <property type="match status" value="2"/>
</dbReference>
<sequence length="253" mass="27862">MAGGNYLSNPNNSFFSVEDEDVDDDTFLRNSRQAQKLKEIEDRALRSAQASISILRETEDIGVKTAEELMVQREKLERTEKNLDEINTTLRYSQKNINGIKSVFGSLKNYFSGRGDPKPTTSDSAGSSSGASGSGYPSTASLKLAEAMEAKPESTGPHPGLRIRGLADEDDGSDMRSPTSSNPLQSRFNHINDILDKNMDEVGSSLTRLKGLAVGLGEEIESQNDLIGRIHDKTDRADVTIQRQNREIKRLLK</sequence>
<evidence type="ECO:0000256" key="4">
    <source>
        <dbReference type="ARBA" id="ARBA00023054"/>
    </source>
</evidence>